<organism evidence="3 4">
    <name type="scientific">Bifidobacterium longum subsp. infantis</name>
    <dbReference type="NCBI Taxonomy" id="1682"/>
    <lineage>
        <taxon>Bacteria</taxon>
        <taxon>Bacillati</taxon>
        <taxon>Actinomycetota</taxon>
        <taxon>Actinomycetes</taxon>
        <taxon>Bifidobacteriales</taxon>
        <taxon>Bifidobacteriaceae</taxon>
        <taxon>Bifidobacterium</taxon>
    </lineage>
</organism>
<dbReference type="InterPro" id="IPR002560">
    <property type="entry name" value="Transposase_DDE"/>
</dbReference>
<dbReference type="Pfam" id="PF01610">
    <property type="entry name" value="DDE_Tnp_ISL3"/>
    <property type="match status" value="1"/>
</dbReference>
<feature type="compositionally biased region" description="Low complexity" evidence="1">
    <location>
        <begin position="127"/>
        <end position="140"/>
    </location>
</feature>
<protein>
    <submittedName>
        <fullName evidence="3">Putative transposase</fullName>
    </submittedName>
</protein>
<proteinExistence type="predicted"/>
<name>A0A0M4MDJ2_BIFLI</name>
<sequence length="146" mass="15769">MDEHVWRHTPFGSRSVTIIVDLTPRKKGGTARLLDMVEGRSEKAFATWLQKRGQAFRERVRVVAMDAFAGYQKAAARILPHAIEVVGQDATGQCQVPAHGHDAFAFGDGVGPASLNLRDPGIGSPTHRASSHSSSRVASVPVMNRS</sequence>
<dbReference type="EMBL" id="CP010411">
    <property type="protein sequence ID" value="ALE08724.1"/>
    <property type="molecule type" value="Genomic_DNA"/>
</dbReference>
<evidence type="ECO:0000313" key="4">
    <source>
        <dbReference type="Proteomes" id="UP000067206"/>
    </source>
</evidence>
<reference evidence="3 4" key="1">
    <citation type="submission" date="2014-12" db="EMBL/GenBank/DDBJ databases">
        <title>Complete genome sequence of Bifidobacterium longum subsp. infantis BT1.</title>
        <authorList>
            <person name="Kim J.F."/>
            <person name="Kwak M.-J."/>
        </authorList>
    </citation>
    <scope>NUCLEOTIDE SEQUENCE [LARGE SCALE GENOMIC DNA]</scope>
    <source>
        <strain evidence="3 4">BT1</strain>
    </source>
</reference>
<evidence type="ECO:0000259" key="2">
    <source>
        <dbReference type="Pfam" id="PF01610"/>
    </source>
</evidence>
<feature type="domain" description="Transposase IS204/IS1001/IS1096/IS1165 DDE" evidence="2">
    <location>
        <begin position="1"/>
        <end position="86"/>
    </location>
</feature>
<evidence type="ECO:0000313" key="3">
    <source>
        <dbReference type="EMBL" id="ALE08724.1"/>
    </source>
</evidence>
<evidence type="ECO:0000256" key="1">
    <source>
        <dbReference type="SAM" id="MobiDB-lite"/>
    </source>
</evidence>
<feature type="region of interest" description="Disordered" evidence="1">
    <location>
        <begin position="116"/>
        <end position="146"/>
    </location>
</feature>
<gene>
    <name evidence="3" type="ORF">RY67_667</name>
</gene>
<dbReference type="AlphaFoldDB" id="A0A0M4MDJ2"/>
<dbReference type="PATRIC" id="fig|1682.24.peg.643"/>
<accession>A0A0M4MDJ2</accession>
<dbReference type="Proteomes" id="UP000067206">
    <property type="component" value="Chromosome"/>
</dbReference>